<comment type="caution">
    <text evidence="1">The sequence shown here is derived from an EMBL/GenBank/DDBJ whole genome shotgun (WGS) entry which is preliminary data.</text>
</comment>
<evidence type="ECO:0000313" key="3">
    <source>
        <dbReference type="Proteomes" id="UP000298073"/>
    </source>
</evidence>
<dbReference type="AlphaFoldDB" id="A0A7K3MEZ9"/>
<gene>
    <name evidence="2" type="ORF">E4T97_20505</name>
    <name evidence="1" type="ORF">IMSAGC001_03451</name>
</gene>
<evidence type="ECO:0000313" key="2">
    <source>
        <dbReference type="EMBL" id="TFU44954.1"/>
    </source>
</evidence>
<dbReference type="Proteomes" id="UP000491181">
    <property type="component" value="Unassembled WGS sequence"/>
</dbReference>
<name>A0A7K3MEZ9_9BACE</name>
<dbReference type="EMBL" id="SPPV01000084">
    <property type="protein sequence ID" value="TFU44954.1"/>
    <property type="molecule type" value="Genomic_DNA"/>
</dbReference>
<protein>
    <submittedName>
        <fullName evidence="1">Uncharacterized protein</fullName>
    </submittedName>
</protein>
<dbReference type="EMBL" id="BLLS01000147">
    <property type="protein sequence ID" value="GFH88016.1"/>
    <property type="molecule type" value="Genomic_DNA"/>
</dbReference>
<dbReference type="RefSeq" id="WP_024988572.1">
    <property type="nucleotide sequence ID" value="NZ_CABIXU010000103.1"/>
</dbReference>
<reference evidence="2 3" key="1">
    <citation type="submission" date="2019-03" db="EMBL/GenBank/DDBJ databases">
        <title>Diversity of the mouse oral microbiome.</title>
        <authorList>
            <person name="Joseph S."/>
            <person name="Aduse-Opoku J."/>
            <person name="Curtis M."/>
            <person name="Wade W."/>
            <person name="Hashim A."/>
        </authorList>
    </citation>
    <scope>NUCLEOTIDE SEQUENCE [LARGE SCALE GENOMIC DNA]</scope>
    <source>
        <strain evidence="2 3">P2318</strain>
    </source>
</reference>
<evidence type="ECO:0000313" key="1">
    <source>
        <dbReference type="EMBL" id="GFH88016.1"/>
    </source>
</evidence>
<organism evidence="1 4">
    <name type="scientific">Bacteroides acidifaciens</name>
    <dbReference type="NCBI Taxonomy" id="85831"/>
    <lineage>
        <taxon>Bacteria</taxon>
        <taxon>Pseudomonadati</taxon>
        <taxon>Bacteroidota</taxon>
        <taxon>Bacteroidia</taxon>
        <taxon>Bacteroidales</taxon>
        <taxon>Bacteroidaceae</taxon>
        <taxon>Bacteroides</taxon>
    </lineage>
</organism>
<proteinExistence type="predicted"/>
<reference evidence="1 4" key="2">
    <citation type="journal article" date="2020" name="Microbiome">
        <title>Single-cell genomics of uncultured bacteria reveals dietary fiber responders in the mouse gut microbiota.</title>
        <authorList>
            <person name="Chijiiwa R."/>
            <person name="Hosokawa M."/>
            <person name="Kogawa M."/>
            <person name="Nishikawa Y."/>
            <person name="Ide K."/>
            <person name="Sakanashi C."/>
            <person name="Takahashi K."/>
            <person name="Takeyama H."/>
        </authorList>
    </citation>
    <scope>NUCLEOTIDE SEQUENCE [LARGE SCALE GENOMIC DNA]</scope>
    <source>
        <strain evidence="1">IMSAGC_001</strain>
    </source>
</reference>
<accession>A0A7K3MEZ9</accession>
<evidence type="ECO:0000313" key="4">
    <source>
        <dbReference type="Proteomes" id="UP000491181"/>
    </source>
</evidence>
<dbReference type="Proteomes" id="UP000298073">
    <property type="component" value="Unassembled WGS sequence"/>
</dbReference>
<sequence>MNHVSNLVIILHKKRKKNPNKNKKERAMSLQYDLKEAPDVRKTGEQQPLYPLIVTNACGVSTNTSHSIPASHAKTTAA</sequence>